<dbReference type="AlphaFoldDB" id="A0A6J4K9P9"/>
<accession>A0A6J4K9P9</accession>
<keyword evidence="9" id="KW-0732">Signal</keyword>
<evidence type="ECO:0000256" key="3">
    <source>
        <dbReference type="ARBA" id="ARBA00022801"/>
    </source>
</evidence>
<dbReference type="InterPro" id="IPR023828">
    <property type="entry name" value="Peptidase_S8_Ser-AS"/>
</dbReference>
<evidence type="ECO:0000313" key="12">
    <source>
        <dbReference type="EMBL" id="CAA9299414.1"/>
    </source>
</evidence>
<dbReference type="CDD" id="cd04077">
    <property type="entry name" value="Peptidases_S8_PCSK9_ProteinaseK_like"/>
    <property type="match status" value="1"/>
</dbReference>
<feature type="region of interest" description="Disordered" evidence="8">
    <location>
        <begin position="18"/>
        <end position="38"/>
    </location>
</feature>
<evidence type="ECO:0000256" key="7">
    <source>
        <dbReference type="RuleBase" id="RU003355"/>
    </source>
</evidence>
<evidence type="ECO:0000256" key="5">
    <source>
        <dbReference type="PIRSR" id="PIRSR615500-1"/>
    </source>
</evidence>
<dbReference type="InterPro" id="IPR015500">
    <property type="entry name" value="Peptidase_S8_subtilisin-rel"/>
</dbReference>
<feature type="chain" id="PRO_5026872264" evidence="9">
    <location>
        <begin position="18"/>
        <end position="398"/>
    </location>
</feature>
<dbReference type="InterPro" id="IPR023827">
    <property type="entry name" value="Peptidase_S8_Asp-AS"/>
</dbReference>
<dbReference type="Gene3D" id="3.40.50.200">
    <property type="entry name" value="Peptidase S8/S53 domain"/>
    <property type="match status" value="1"/>
</dbReference>
<dbReference type="InterPro" id="IPR050131">
    <property type="entry name" value="Peptidase_S8_subtilisin-like"/>
</dbReference>
<keyword evidence="2 6" id="KW-0645">Protease</keyword>
<evidence type="ECO:0000256" key="6">
    <source>
        <dbReference type="PROSITE-ProRule" id="PRU01240"/>
    </source>
</evidence>
<dbReference type="EC" id="3.4.21.-" evidence="12"/>
<dbReference type="InterPro" id="IPR010259">
    <property type="entry name" value="S8pro/Inhibitor_I9"/>
</dbReference>
<reference evidence="12" key="1">
    <citation type="submission" date="2020-02" db="EMBL/GenBank/DDBJ databases">
        <authorList>
            <person name="Meier V. D."/>
        </authorList>
    </citation>
    <scope>NUCLEOTIDE SEQUENCE</scope>
    <source>
        <strain evidence="12">AVDCRST_MAG11</strain>
    </source>
</reference>
<dbReference type="GO" id="GO:0006508">
    <property type="term" value="P:proteolysis"/>
    <property type="evidence" value="ECO:0007669"/>
    <property type="project" value="UniProtKB-KW"/>
</dbReference>
<dbReference type="PRINTS" id="PR00723">
    <property type="entry name" value="SUBTILISIN"/>
</dbReference>
<dbReference type="PROSITE" id="PS51892">
    <property type="entry name" value="SUBTILASE"/>
    <property type="match status" value="1"/>
</dbReference>
<feature type="signal peptide" evidence="9">
    <location>
        <begin position="1"/>
        <end position="17"/>
    </location>
</feature>
<dbReference type="GO" id="GO:0004252">
    <property type="term" value="F:serine-type endopeptidase activity"/>
    <property type="evidence" value="ECO:0007669"/>
    <property type="project" value="UniProtKB-UniRule"/>
</dbReference>
<dbReference type="Pfam" id="PF05922">
    <property type="entry name" value="Inhibitor_I9"/>
    <property type="match status" value="1"/>
</dbReference>
<keyword evidence="3 6" id="KW-0378">Hydrolase</keyword>
<evidence type="ECO:0000256" key="1">
    <source>
        <dbReference type="ARBA" id="ARBA00011073"/>
    </source>
</evidence>
<organism evidence="12">
    <name type="scientific">uncultured Gemmatimonadaceae bacterium</name>
    <dbReference type="NCBI Taxonomy" id="246130"/>
    <lineage>
        <taxon>Bacteria</taxon>
        <taxon>Pseudomonadati</taxon>
        <taxon>Gemmatimonadota</taxon>
        <taxon>Gemmatimonadia</taxon>
        <taxon>Gemmatimonadales</taxon>
        <taxon>Gemmatimonadaceae</taxon>
        <taxon>environmental samples</taxon>
    </lineage>
</organism>
<evidence type="ECO:0000256" key="4">
    <source>
        <dbReference type="ARBA" id="ARBA00022825"/>
    </source>
</evidence>
<dbReference type="SUPFAM" id="SSF54897">
    <property type="entry name" value="Protease propeptides/inhibitors"/>
    <property type="match status" value="1"/>
</dbReference>
<dbReference type="SUPFAM" id="SSF52743">
    <property type="entry name" value="Subtilisin-like"/>
    <property type="match status" value="1"/>
</dbReference>
<evidence type="ECO:0000256" key="8">
    <source>
        <dbReference type="SAM" id="MobiDB-lite"/>
    </source>
</evidence>
<evidence type="ECO:0000256" key="2">
    <source>
        <dbReference type="ARBA" id="ARBA00022670"/>
    </source>
</evidence>
<comment type="similarity">
    <text evidence="1 6 7">Belongs to the peptidase S8 family.</text>
</comment>
<dbReference type="GO" id="GO:0005615">
    <property type="term" value="C:extracellular space"/>
    <property type="evidence" value="ECO:0007669"/>
    <property type="project" value="TreeGrafter"/>
</dbReference>
<evidence type="ECO:0000259" key="10">
    <source>
        <dbReference type="Pfam" id="PF00082"/>
    </source>
</evidence>
<proteinExistence type="inferred from homology"/>
<protein>
    <submittedName>
        <fullName evidence="12">Alkaline serine exoprotease A</fullName>
        <ecNumber evidence="12">3.4.21.-</ecNumber>
    </submittedName>
</protein>
<dbReference type="PROSITE" id="PS51257">
    <property type="entry name" value="PROKAR_LIPOPROTEIN"/>
    <property type="match status" value="1"/>
</dbReference>
<dbReference type="InterPro" id="IPR022398">
    <property type="entry name" value="Peptidase_S8_His-AS"/>
</dbReference>
<dbReference type="InterPro" id="IPR037045">
    <property type="entry name" value="S8pro/Inhibitor_I9_sf"/>
</dbReference>
<dbReference type="InterPro" id="IPR000209">
    <property type="entry name" value="Peptidase_S8/S53_dom"/>
</dbReference>
<dbReference type="PANTHER" id="PTHR43806:SF11">
    <property type="entry name" value="CEREVISIN-RELATED"/>
    <property type="match status" value="1"/>
</dbReference>
<gene>
    <name evidence="12" type="ORF">AVDCRST_MAG11-714</name>
</gene>
<dbReference type="Gene3D" id="3.30.70.80">
    <property type="entry name" value="Peptidase S8 propeptide/proteinase inhibitor I9"/>
    <property type="match status" value="1"/>
</dbReference>
<feature type="domain" description="Peptidase S8/S53" evidence="10">
    <location>
        <begin position="151"/>
        <end position="381"/>
    </location>
</feature>
<dbReference type="EMBL" id="CADCTU010000153">
    <property type="protein sequence ID" value="CAA9299414.1"/>
    <property type="molecule type" value="Genomic_DNA"/>
</dbReference>
<feature type="active site" description="Charge relay system" evidence="5 6">
    <location>
        <position position="153"/>
    </location>
</feature>
<dbReference type="PROSITE" id="PS00138">
    <property type="entry name" value="SUBTILASE_SER"/>
    <property type="match status" value="1"/>
</dbReference>
<dbReference type="InterPro" id="IPR036852">
    <property type="entry name" value="Peptidase_S8/S53_dom_sf"/>
</dbReference>
<keyword evidence="4 6" id="KW-0720">Serine protease</keyword>
<dbReference type="InterPro" id="IPR034193">
    <property type="entry name" value="PCSK9_ProteinaseK-like"/>
</dbReference>
<dbReference type="FunFam" id="3.40.50.200:FF:000014">
    <property type="entry name" value="Proteinase K"/>
    <property type="match status" value="1"/>
</dbReference>
<name>A0A6J4K9P9_9BACT</name>
<dbReference type="PROSITE" id="PS00136">
    <property type="entry name" value="SUBTILASE_ASP"/>
    <property type="match status" value="1"/>
</dbReference>
<dbReference type="PANTHER" id="PTHR43806">
    <property type="entry name" value="PEPTIDASE S8"/>
    <property type="match status" value="1"/>
</dbReference>
<feature type="active site" description="Charge relay system" evidence="5 6">
    <location>
        <position position="345"/>
    </location>
</feature>
<feature type="active site" description="Charge relay system" evidence="5 6">
    <location>
        <position position="185"/>
    </location>
</feature>
<evidence type="ECO:0000259" key="11">
    <source>
        <dbReference type="Pfam" id="PF05922"/>
    </source>
</evidence>
<feature type="domain" description="Inhibitor I9" evidence="11">
    <location>
        <begin position="70"/>
        <end position="114"/>
    </location>
</feature>
<evidence type="ECO:0000256" key="9">
    <source>
        <dbReference type="SAM" id="SignalP"/>
    </source>
</evidence>
<dbReference type="Pfam" id="PF00082">
    <property type="entry name" value="Peptidase_S8"/>
    <property type="match status" value="1"/>
</dbReference>
<sequence>MKRFALLAVAAAVTACADPSSPTAAQPDGPNLALAPAGAESEPIPGQYLVVFDDGVADAPGLARRLTAAQGGTLRFTYEHAVKGFAAKLSEQAAEALARNPNVAYVEQDQVVRASTTQSNATWGLDRIDARSGLSGTFTYTATGLGVTSYIIDTGIDTKHAEFAGRISPATFDAFTDGNDDCNGHGTHVAGTVGGTTYGVAKGVTLVRVRVLDCAGSGSWSGVVAGVDWVVSHHAAGTPASSNMSLGGGASTTVDDAVKRMIADGVASAVAAGNGNQAGIAQDACKYSPARVPEAMTIGATAKTDAKTSWSNYGNCVDFFAPGAGITSAWIGAGTTETNTISGTSMATPHVAGVAALYLQSFPAATPQQVRDALYAATTKSVVTSSKTANNHLLFTAY</sequence>
<dbReference type="PROSITE" id="PS00137">
    <property type="entry name" value="SUBTILASE_HIS"/>
    <property type="match status" value="1"/>
</dbReference>